<dbReference type="AlphaFoldDB" id="A0A1R1XMQ2"/>
<dbReference type="EMBL" id="LSSM01004080">
    <property type="protein sequence ID" value="OMJ15896.1"/>
    <property type="molecule type" value="Genomic_DNA"/>
</dbReference>
<accession>A0A1R1XMQ2</accession>
<comment type="caution">
    <text evidence="1">The sequence shown here is derived from an EMBL/GenBank/DDBJ whole genome shotgun (WGS) entry which is preliminary data.</text>
</comment>
<sequence length="102" mass="11766">MLNVFGSYGTIDISEPNFFCNAGEYPDFNNTSHLLQAKFQKFRLEYLAEVRVNHEIAIVSDDRACFSDCCSDTGLRNIKLKHLVEQPRSQKVQLQQERHLST</sequence>
<reference evidence="2" key="1">
    <citation type="submission" date="2017-01" db="EMBL/GenBank/DDBJ databases">
        <authorList>
            <person name="Wang Y."/>
            <person name="White M."/>
            <person name="Kvist S."/>
            <person name="Moncalvo J.-M."/>
        </authorList>
    </citation>
    <scope>NUCLEOTIDE SEQUENCE [LARGE SCALE GENOMIC DNA]</scope>
    <source>
        <strain evidence="2">ID-206-W2</strain>
    </source>
</reference>
<proteinExistence type="predicted"/>
<name>A0A1R1XMQ2_9FUNG</name>
<evidence type="ECO:0000313" key="1">
    <source>
        <dbReference type="EMBL" id="OMJ15896.1"/>
    </source>
</evidence>
<gene>
    <name evidence="1" type="ORF">AYI69_g8038</name>
</gene>
<protein>
    <submittedName>
        <fullName evidence="1">Uncharacterized protein</fullName>
    </submittedName>
</protein>
<evidence type="ECO:0000313" key="2">
    <source>
        <dbReference type="Proteomes" id="UP000187429"/>
    </source>
</evidence>
<dbReference type="Proteomes" id="UP000187429">
    <property type="component" value="Unassembled WGS sequence"/>
</dbReference>
<organism evidence="1 2">
    <name type="scientific">Smittium culicis</name>
    <dbReference type="NCBI Taxonomy" id="133412"/>
    <lineage>
        <taxon>Eukaryota</taxon>
        <taxon>Fungi</taxon>
        <taxon>Fungi incertae sedis</taxon>
        <taxon>Zoopagomycota</taxon>
        <taxon>Kickxellomycotina</taxon>
        <taxon>Harpellomycetes</taxon>
        <taxon>Harpellales</taxon>
        <taxon>Legeriomycetaceae</taxon>
        <taxon>Smittium</taxon>
    </lineage>
</organism>
<keyword evidence="2" id="KW-1185">Reference proteome</keyword>